<dbReference type="EC" id="2.7.7.102" evidence="3"/>
<keyword evidence="6" id="KW-1185">Reference proteome</keyword>
<dbReference type="GO" id="GO:0003887">
    <property type="term" value="F:DNA-directed DNA polymerase activity"/>
    <property type="evidence" value="ECO:0007669"/>
    <property type="project" value="UniProtKB-EC"/>
</dbReference>
<dbReference type="RefSeq" id="XP_002141545.1">
    <property type="nucleotide sequence ID" value="XM_002141509.1"/>
</dbReference>
<organism evidence="5 6">
    <name type="scientific">Cryptosporidium muris (strain RN66)</name>
    <dbReference type="NCBI Taxonomy" id="441375"/>
    <lineage>
        <taxon>Eukaryota</taxon>
        <taxon>Sar</taxon>
        <taxon>Alveolata</taxon>
        <taxon>Apicomplexa</taxon>
        <taxon>Conoidasida</taxon>
        <taxon>Coccidia</taxon>
        <taxon>Eucoccidiorida</taxon>
        <taxon>Eimeriorina</taxon>
        <taxon>Cryptosporidiidae</taxon>
        <taxon>Cryptosporidium</taxon>
    </lineage>
</organism>
<sequence length="527" mass="62174">MIPTSFYGKKESETIFTKLYNEDLEFKTNNEKLESELERCGYYNCTSQNLELLKNLFKSFNTLSDAFEYYSSLIYHFFPLKCESNSLNQIPLMPFSIFAEELNEQGRRRYIVSSYQKLWNYSNSLYSSQRHLYEIIIHDFPCWLYFDIEYNKQAYPQDLSGHKLLRKIIRHLIYWIKTEFDIHLTSKDIIYLDSTTDAKFSYHIIVKYLENNKNISTLFPNNAIMGLFVEKFIDYIKSEDVTGKLEIISSQETPKLHSLIDVGVYSKNRCFRLLFSTKYGKLKSLELDENYNEYCISNTPSVQFLRSMVTFYNIPNSHSVINIHQLKNKWCISHPNLYIIESSKYKNQKDTYSDKSRNTGTLFNTSKKQHNIPEHLTLIVDFTIIFWNQIVQNSKINITLTDLDLDLIMKSAISDINDMVNIKYLFPTSSVLNLHPYISSSIYIAESDLLILSLNKNNKFCMNIEREHQSNSIKLIINNKRGIFYQKCFDPDCRLFKSRNFILPTFLQEISRDISELSKMLENSPQV</sequence>
<reference evidence="5" key="1">
    <citation type="submission" date="2008-06" db="EMBL/GenBank/DDBJ databases">
        <authorList>
            <person name="Lorenzi H."/>
            <person name="Inman J."/>
            <person name="Miller J."/>
            <person name="Schobel S."/>
            <person name="Amedeo P."/>
            <person name="Caler E.V."/>
            <person name="da Silva J."/>
        </authorList>
    </citation>
    <scope>NUCLEOTIDE SEQUENCE [LARGE SCALE GENOMIC DNA]</scope>
    <source>
        <strain evidence="5">RN66</strain>
    </source>
</reference>
<accession>B6AG55</accession>
<evidence type="ECO:0000256" key="1">
    <source>
        <dbReference type="ARBA" id="ARBA00026139"/>
    </source>
</evidence>
<dbReference type="GO" id="GO:0006264">
    <property type="term" value="P:mitochondrial DNA replication"/>
    <property type="evidence" value="ECO:0007669"/>
    <property type="project" value="TreeGrafter"/>
</dbReference>
<dbReference type="GeneID" id="6996653"/>
<dbReference type="OrthoDB" id="5988181at2759"/>
<name>B6AG55_CRYMR</name>
<proteinExistence type="predicted"/>
<dbReference type="AlphaFoldDB" id="B6AG55"/>
<dbReference type="EMBL" id="DS989732">
    <property type="protein sequence ID" value="EEA07196.1"/>
    <property type="molecule type" value="Genomic_DNA"/>
</dbReference>
<dbReference type="eggNOG" id="ENOG502QS1Q">
    <property type="taxonomic scope" value="Eukaryota"/>
</dbReference>
<dbReference type="GO" id="GO:0005634">
    <property type="term" value="C:nucleus"/>
    <property type="evidence" value="ECO:0007669"/>
    <property type="project" value="TreeGrafter"/>
</dbReference>
<comment type="catalytic activity">
    <reaction evidence="2">
        <text>ssDNA + n NTP = ssDNA/pppN(pN)n-1 hybrid + (n-1) diphosphate.</text>
        <dbReference type="EC" id="2.7.7.102"/>
    </reaction>
</comment>
<dbReference type="PANTHER" id="PTHR31399:SF0">
    <property type="entry name" value="DNA-DIRECTED PRIMASE_POLYMERASE PROTEIN"/>
    <property type="match status" value="1"/>
</dbReference>
<dbReference type="OMA" id="HYEVIQD"/>
<gene>
    <name evidence="5" type="ORF">CMU_000660</name>
</gene>
<dbReference type="GO" id="GO:0009411">
    <property type="term" value="P:response to UV"/>
    <property type="evidence" value="ECO:0007669"/>
    <property type="project" value="TreeGrafter"/>
</dbReference>
<dbReference type="VEuPathDB" id="CryptoDB:CMU_000660"/>
<dbReference type="GO" id="GO:0003682">
    <property type="term" value="F:chromatin binding"/>
    <property type="evidence" value="ECO:0007669"/>
    <property type="project" value="TreeGrafter"/>
</dbReference>
<dbReference type="GO" id="GO:0042276">
    <property type="term" value="P:error-prone translesion synthesis"/>
    <property type="evidence" value="ECO:0007669"/>
    <property type="project" value="InterPro"/>
</dbReference>
<comment type="catalytic activity">
    <reaction evidence="4">
        <text>DNA(n) + a 2'-deoxyribonucleoside 5'-triphosphate = DNA(n+1) + diphosphate</text>
        <dbReference type="Rhea" id="RHEA:22508"/>
        <dbReference type="Rhea" id="RHEA-COMP:17339"/>
        <dbReference type="Rhea" id="RHEA-COMP:17340"/>
        <dbReference type="ChEBI" id="CHEBI:33019"/>
        <dbReference type="ChEBI" id="CHEBI:61560"/>
        <dbReference type="ChEBI" id="CHEBI:173112"/>
        <dbReference type="EC" id="2.7.7.7"/>
    </reaction>
    <physiologicalReaction direction="left-to-right" evidence="4">
        <dbReference type="Rhea" id="RHEA:22509"/>
    </physiologicalReaction>
</comment>
<protein>
    <recommendedName>
        <fullName evidence="1">DNA-directed primase/polymerase protein</fullName>
        <ecNumber evidence="3">2.7.7.102</ecNumber>
    </recommendedName>
</protein>
<dbReference type="InterPro" id="IPR044917">
    <property type="entry name" value="PRIMPOL"/>
</dbReference>
<evidence type="ECO:0000256" key="4">
    <source>
        <dbReference type="ARBA" id="ARBA00047303"/>
    </source>
</evidence>
<evidence type="ECO:0000313" key="6">
    <source>
        <dbReference type="Proteomes" id="UP000001460"/>
    </source>
</evidence>
<dbReference type="Proteomes" id="UP000001460">
    <property type="component" value="Unassembled WGS sequence"/>
</dbReference>
<dbReference type="GO" id="GO:0031297">
    <property type="term" value="P:replication fork processing"/>
    <property type="evidence" value="ECO:0007669"/>
    <property type="project" value="TreeGrafter"/>
</dbReference>
<dbReference type="GO" id="GO:0005759">
    <property type="term" value="C:mitochondrial matrix"/>
    <property type="evidence" value="ECO:0007669"/>
    <property type="project" value="TreeGrafter"/>
</dbReference>
<evidence type="ECO:0000256" key="2">
    <source>
        <dbReference type="ARBA" id="ARBA00044677"/>
    </source>
</evidence>
<dbReference type="Pfam" id="PF03121">
    <property type="entry name" value="Herpes_UL52"/>
    <property type="match status" value="1"/>
</dbReference>
<evidence type="ECO:0000313" key="5">
    <source>
        <dbReference type="EMBL" id="EEA07196.1"/>
    </source>
</evidence>
<evidence type="ECO:0000256" key="3">
    <source>
        <dbReference type="ARBA" id="ARBA00044768"/>
    </source>
</evidence>
<dbReference type="STRING" id="441375.B6AG55"/>
<dbReference type="PANTHER" id="PTHR31399">
    <property type="entry name" value="DNA-DIRECTED PRIMASE / POLYMERASE PROTEIN"/>
    <property type="match status" value="1"/>
</dbReference>